<dbReference type="HAMAP" id="MF_01430">
    <property type="entry name" value="OM_assembly_BamA"/>
    <property type="match status" value="1"/>
</dbReference>
<keyword evidence="12" id="KW-1185">Reference proteome</keyword>
<dbReference type="PANTHER" id="PTHR12815">
    <property type="entry name" value="SORTING AND ASSEMBLY MACHINERY SAMM50 PROTEIN FAMILY MEMBER"/>
    <property type="match status" value="1"/>
</dbReference>
<dbReference type="STRING" id="571298.SAMN04488026_1004109"/>
<dbReference type="Gene3D" id="3.10.20.310">
    <property type="entry name" value="membrane protein fhac"/>
    <property type="match status" value="5"/>
</dbReference>
<evidence type="ECO:0000313" key="12">
    <source>
        <dbReference type="Proteomes" id="UP000199382"/>
    </source>
</evidence>
<evidence type="ECO:0000256" key="7">
    <source>
        <dbReference type="ARBA" id="ARBA00023237"/>
    </source>
</evidence>
<comment type="subcellular location">
    <subcellularLocation>
        <location evidence="8">Cell outer membrane</location>
    </subcellularLocation>
    <subcellularLocation>
        <location evidence="1">Membrane</location>
    </subcellularLocation>
</comment>
<accession>A0A1G8LPR0</accession>
<organism evidence="11 12">
    <name type="scientific">Aliiruegeria lutimaris</name>
    <dbReference type="NCBI Taxonomy" id="571298"/>
    <lineage>
        <taxon>Bacteria</taxon>
        <taxon>Pseudomonadati</taxon>
        <taxon>Pseudomonadota</taxon>
        <taxon>Alphaproteobacteria</taxon>
        <taxon>Rhodobacterales</taxon>
        <taxon>Roseobacteraceae</taxon>
        <taxon>Aliiruegeria</taxon>
    </lineage>
</organism>
<reference evidence="11 12" key="1">
    <citation type="submission" date="2016-10" db="EMBL/GenBank/DDBJ databases">
        <authorList>
            <person name="de Groot N.N."/>
        </authorList>
    </citation>
    <scope>NUCLEOTIDE SEQUENCE [LARGE SCALE GENOMIC DNA]</scope>
    <source>
        <strain evidence="11 12">DSM 25294</strain>
    </source>
</reference>
<keyword evidence="5 8" id="KW-0677">Repeat</keyword>
<sequence length="791" mass="87552">MNARMSSPARKLSGVAAMALCGVLVVSGGTFPQAAMAQSYSFTNLDIQGNQRIDAATIATYAGIGRGQTVSAAQLNDAYQGIAGTGLFETVELVPSGNTLVIKVKEYPTINVIAFEGNRRLNDTAMAEIVESKSRRIYSPSAAEADAANIAEAYRQTGRIAATVTPKIIRRSDNRVDLVFEIQEGKVSEIERISFVGNRNYSDYRLRRALETKQAGIFRAFVARDTLIEERLEYDKQLLRDFYSNRGYVDVQVLSATAEIDRNRRGNVVTFNLREGQQFRVGKVSVSSTVADIDIDAFRKTAKLRSGTVYSPVPIDTDITRLETLATRRGLDFIRVEPRVTRNDRDLTLDIEYVISRGPRIFVERIDIEGNTTTLDRVVRRQFDVAEGDPFNAREIRQGADRIRALGFFKDAQVEARQGSSSDLVVVDVNVEEAPTGSLGFGASYGTSDGLGFNFSFTERNFLGRGQGLSAGLGITSSTSTFNFNFVEPAFLDRDVTFGLSAYYRKTEKDNSSYDTDLGQFEPSLTFPLTDYSRLGVRATYDYGKLHGVEDGTKDTDDDGDYDDDVSSYILQQEEDMGPLSSFSVGYSYIYDTISNGLDPRSGVYLRFRQDFGGREDGASFVRTEALLRAKKQTFNEDVTFRAELEGGAVAFSGGDSRIFERYMLSRKIRGFEPNSVGPRDLNVGNEDVLGGNYFAVARFEAEFPIGLPEEYGISGGLFWDIGSVWGLDNTAGGPSGNDEVDDDFYLRSAAGVALLWDSPLGPLRFNFSRPLIKEDYDKEQNFEFTVSTSF</sequence>
<dbReference type="GO" id="GO:0051205">
    <property type="term" value="P:protein insertion into membrane"/>
    <property type="evidence" value="ECO:0007669"/>
    <property type="project" value="UniProtKB-UniRule"/>
</dbReference>
<comment type="function">
    <text evidence="8">Part of the outer membrane protein assembly complex, which is involved in assembly and insertion of beta-barrel proteins into the outer membrane.</text>
</comment>
<dbReference type="InterPro" id="IPR000184">
    <property type="entry name" value="Bac_surfAg_D15"/>
</dbReference>
<keyword evidence="3 8" id="KW-0812">Transmembrane</keyword>
<dbReference type="InterPro" id="IPR034746">
    <property type="entry name" value="POTRA"/>
</dbReference>
<dbReference type="NCBIfam" id="TIGR03303">
    <property type="entry name" value="OM_YaeT"/>
    <property type="match status" value="1"/>
</dbReference>
<comment type="subunit">
    <text evidence="8">Part of the Bam complex.</text>
</comment>
<dbReference type="AlphaFoldDB" id="A0A1G8LPR0"/>
<dbReference type="PANTHER" id="PTHR12815:SF23">
    <property type="entry name" value="OUTER MEMBRANE PROTEIN ASSEMBLY FACTOR BAMA"/>
    <property type="match status" value="1"/>
</dbReference>
<dbReference type="Pfam" id="PF07244">
    <property type="entry name" value="POTRA"/>
    <property type="match status" value="3"/>
</dbReference>
<keyword evidence="7 8" id="KW-0998">Cell outer membrane</keyword>
<protein>
    <recommendedName>
        <fullName evidence="8 9">Outer membrane protein assembly factor BamA</fullName>
    </recommendedName>
</protein>
<dbReference type="GO" id="GO:0043165">
    <property type="term" value="P:Gram-negative-bacterium-type cell outer membrane assembly"/>
    <property type="evidence" value="ECO:0007669"/>
    <property type="project" value="UniProtKB-UniRule"/>
</dbReference>
<dbReference type="PROSITE" id="PS51779">
    <property type="entry name" value="POTRA"/>
    <property type="match status" value="3"/>
</dbReference>
<evidence type="ECO:0000256" key="9">
    <source>
        <dbReference type="NCBIfam" id="TIGR03303"/>
    </source>
</evidence>
<dbReference type="EMBL" id="FNEK01000004">
    <property type="protein sequence ID" value="SDI57678.1"/>
    <property type="molecule type" value="Genomic_DNA"/>
</dbReference>
<dbReference type="Proteomes" id="UP000199382">
    <property type="component" value="Unassembled WGS sequence"/>
</dbReference>
<feature type="domain" description="POTRA" evidence="10">
    <location>
        <begin position="361"/>
        <end position="434"/>
    </location>
</feature>
<keyword evidence="4 8" id="KW-0732">Signal</keyword>
<dbReference type="Gene3D" id="2.40.160.50">
    <property type="entry name" value="membrane protein fhac: a member of the omp85/tpsb transporter family"/>
    <property type="match status" value="1"/>
</dbReference>
<dbReference type="PIRSF" id="PIRSF006076">
    <property type="entry name" value="OM_assembly_OMP85"/>
    <property type="match status" value="1"/>
</dbReference>
<name>A0A1G8LPR0_9RHOB</name>
<evidence type="ECO:0000256" key="3">
    <source>
        <dbReference type="ARBA" id="ARBA00022692"/>
    </source>
</evidence>
<feature type="domain" description="POTRA" evidence="10">
    <location>
        <begin position="40"/>
        <end position="107"/>
    </location>
</feature>
<dbReference type="InterPro" id="IPR039910">
    <property type="entry name" value="D15-like"/>
</dbReference>
<evidence type="ECO:0000256" key="8">
    <source>
        <dbReference type="HAMAP-Rule" id="MF_01430"/>
    </source>
</evidence>
<evidence type="ECO:0000259" key="10">
    <source>
        <dbReference type="PROSITE" id="PS51779"/>
    </source>
</evidence>
<dbReference type="InterPro" id="IPR010827">
    <property type="entry name" value="BamA/TamA_POTRA"/>
</dbReference>
<evidence type="ECO:0000313" key="11">
    <source>
        <dbReference type="EMBL" id="SDI57678.1"/>
    </source>
</evidence>
<comment type="similarity">
    <text evidence="8">Belongs to the BamA family.</text>
</comment>
<gene>
    <name evidence="8" type="primary">bamA</name>
    <name evidence="11" type="ORF">SAMN04488026_1004109</name>
</gene>
<evidence type="ECO:0000256" key="4">
    <source>
        <dbReference type="ARBA" id="ARBA00022729"/>
    </source>
</evidence>
<dbReference type="Pfam" id="PF01103">
    <property type="entry name" value="Omp85"/>
    <property type="match status" value="1"/>
</dbReference>
<dbReference type="GO" id="GO:0009279">
    <property type="term" value="C:cell outer membrane"/>
    <property type="evidence" value="ECO:0007669"/>
    <property type="project" value="UniProtKB-SubCell"/>
</dbReference>
<evidence type="ECO:0000256" key="5">
    <source>
        <dbReference type="ARBA" id="ARBA00022737"/>
    </source>
</evidence>
<keyword evidence="6 8" id="KW-0472">Membrane</keyword>
<evidence type="ECO:0000256" key="1">
    <source>
        <dbReference type="ARBA" id="ARBA00004370"/>
    </source>
</evidence>
<evidence type="ECO:0000256" key="6">
    <source>
        <dbReference type="ARBA" id="ARBA00023136"/>
    </source>
</evidence>
<dbReference type="InterPro" id="IPR023707">
    <property type="entry name" value="OM_assembly_BamA"/>
</dbReference>
<evidence type="ECO:0000256" key="2">
    <source>
        <dbReference type="ARBA" id="ARBA00022452"/>
    </source>
</evidence>
<feature type="domain" description="POTRA" evidence="10">
    <location>
        <begin position="108"/>
        <end position="185"/>
    </location>
</feature>
<keyword evidence="2 8" id="KW-1134">Transmembrane beta strand</keyword>
<proteinExistence type="inferred from homology"/>